<accession>A0A4C1TA07</accession>
<gene>
    <name evidence="2" type="ORF">EVAR_77646_1</name>
</gene>
<dbReference type="OrthoDB" id="412981at2759"/>
<comment type="caution">
    <text evidence="2">The sequence shown here is derived from an EMBL/GenBank/DDBJ whole genome shotgun (WGS) entry which is preliminary data.</text>
</comment>
<feature type="compositionally biased region" description="Basic and acidic residues" evidence="1">
    <location>
        <begin position="103"/>
        <end position="125"/>
    </location>
</feature>
<dbReference type="Proteomes" id="UP000299102">
    <property type="component" value="Unassembled WGS sequence"/>
</dbReference>
<evidence type="ECO:0000313" key="3">
    <source>
        <dbReference type="Proteomes" id="UP000299102"/>
    </source>
</evidence>
<organism evidence="2 3">
    <name type="scientific">Eumeta variegata</name>
    <name type="common">Bagworm moth</name>
    <name type="synonym">Eumeta japonica</name>
    <dbReference type="NCBI Taxonomy" id="151549"/>
    <lineage>
        <taxon>Eukaryota</taxon>
        <taxon>Metazoa</taxon>
        <taxon>Ecdysozoa</taxon>
        <taxon>Arthropoda</taxon>
        <taxon>Hexapoda</taxon>
        <taxon>Insecta</taxon>
        <taxon>Pterygota</taxon>
        <taxon>Neoptera</taxon>
        <taxon>Endopterygota</taxon>
        <taxon>Lepidoptera</taxon>
        <taxon>Glossata</taxon>
        <taxon>Ditrysia</taxon>
        <taxon>Tineoidea</taxon>
        <taxon>Psychidae</taxon>
        <taxon>Oiketicinae</taxon>
        <taxon>Eumeta</taxon>
    </lineage>
</organism>
<reference evidence="2 3" key="1">
    <citation type="journal article" date="2019" name="Commun. Biol.">
        <title>The bagworm genome reveals a unique fibroin gene that provides high tensile strength.</title>
        <authorList>
            <person name="Kono N."/>
            <person name="Nakamura H."/>
            <person name="Ohtoshi R."/>
            <person name="Tomita M."/>
            <person name="Numata K."/>
            <person name="Arakawa K."/>
        </authorList>
    </citation>
    <scope>NUCLEOTIDE SEQUENCE [LARGE SCALE GENOMIC DNA]</scope>
</reference>
<dbReference type="EMBL" id="BGZK01000039">
    <property type="protein sequence ID" value="GBP10257.1"/>
    <property type="molecule type" value="Genomic_DNA"/>
</dbReference>
<evidence type="ECO:0000313" key="2">
    <source>
        <dbReference type="EMBL" id="GBP10257.1"/>
    </source>
</evidence>
<feature type="compositionally biased region" description="Low complexity" evidence="1">
    <location>
        <begin position="24"/>
        <end position="36"/>
    </location>
</feature>
<name>A0A4C1TA07_EUMVA</name>
<feature type="region of interest" description="Disordered" evidence="1">
    <location>
        <begin position="65"/>
        <end position="125"/>
    </location>
</feature>
<evidence type="ECO:0000256" key="1">
    <source>
        <dbReference type="SAM" id="MobiDB-lite"/>
    </source>
</evidence>
<keyword evidence="3" id="KW-1185">Reference proteome</keyword>
<sequence>MAISTHGRSGGPCDPPERSCAEHATPSSSITPTAPSQRGLVQGIHTFLTHVRNTSMIRALLHITEEEDPSLTKYRPTDDRGSGTMYDIADQGPHEFPSNIAPTHERSSSGRPLPREVLKTPPPKE</sequence>
<protein>
    <submittedName>
        <fullName evidence="2">Uncharacterized protein</fullName>
    </submittedName>
</protein>
<dbReference type="AlphaFoldDB" id="A0A4C1TA07"/>
<feature type="region of interest" description="Disordered" evidence="1">
    <location>
        <begin position="1"/>
        <end position="38"/>
    </location>
</feature>
<proteinExistence type="predicted"/>